<comment type="caution">
    <text evidence="1">The sequence shown here is derived from an EMBL/GenBank/DDBJ whole genome shotgun (WGS) entry which is preliminary data.</text>
</comment>
<dbReference type="AlphaFoldDB" id="A0ABD3CX41"/>
<dbReference type="EMBL" id="JAVIJP010000028">
    <property type="protein sequence ID" value="KAL3634154.1"/>
    <property type="molecule type" value="Genomic_DNA"/>
</dbReference>
<sequence>MADQENCTRVTRLMAKKRAAEEATAADQNKKQRVVLGEIQNVLSSQNVGLRSVTRTLEIKDSRRGCIAYHISHLFTLFIQG</sequence>
<organism evidence="1 2">
    <name type="scientific">Castilleja foliolosa</name>
    <dbReference type="NCBI Taxonomy" id="1961234"/>
    <lineage>
        <taxon>Eukaryota</taxon>
        <taxon>Viridiplantae</taxon>
        <taxon>Streptophyta</taxon>
        <taxon>Embryophyta</taxon>
        <taxon>Tracheophyta</taxon>
        <taxon>Spermatophyta</taxon>
        <taxon>Magnoliopsida</taxon>
        <taxon>eudicotyledons</taxon>
        <taxon>Gunneridae</taxon>
        <taxon>Pentapetalae</taxon>
        <taxon>asterids</taxon>
        <taxon>lamiids</taxon>
        <taxon>Lamiales</taxon>
        <taxon>Orobanchaceae</taxon>
        <taxon>Pedicularideae</taxon>
        <taxon>Castillejinae</taxon>
        <taxon>Castilleja</taxon>
    </lineage>
</organism>
<accession>A0ABD3CX41</accession>
<proteinExistence type="predicted"/>
<gene>
    <name evidence="1" type="primary">CYCA3-1_3</name>
    <name evidence="1" type="ORF">CASFOL_021208</name>
</gene>
<dbReference type="Proteomes" id="UP001632038">
    <property type="component" value="Unassembled WGS sequence"/>
</dbReference>
<evidence type="ECO:0000313" key="2">
    <source>
        <dbReference type="Proteomes" id="UP001632038"/>
    </source>
</evidence>
<evidence type="ECO:0000313" key="1">
    <source>
        <dbReference type="EMBL" id="KAL3634154.1"/>
    </source>
</evidence>
<reference evidence="2" key="1">
    <citation type="journal article" date="2024" name="IScience">
        <title>Strigolactones Initiate the Formation of Haustorium-like Structures in Castilleja.</title>
        <authorList>
            <person name="Buerger M."/>
            <person name="Peterson D."/>
            <person name="Chory J."/>
        </authorList>
    </citation>
    <scope>NUCLEOTIDE SEQUENCE [LARGE SCALE GENOMIC DNA]</scope>
</reference>
<protein>
    <submittedName>
        <fullName evidence="1">Cyclin</fullName>
    </submittedName>
</protein>
<keyword evidence="2" id="KW-1185">Reference proteome</keyword>
<name>A0ABD3CX41_9LAMI</name>